<evidence type="ECO:0000313" key="1">
    <source>
        <dbReference type="EMBL" id="JAH19083.1"/>
    </source>
</evidence>
<reference evidence="1" key="2">
    <citation type="journal article" date="2015" name="Fish Shellfish Immunol.">
        <title>Early steps in the European eel (Anguilla anguilla)-Vibrio vulnificus interaction in the gills: Role of the RtxA13 toxin.</title>
        <authorList>
            <person name="Callol A."/>
            <person name="Pajuelo D."/>
            <person name="Ebbesson L."/>
            <person name="Teles M."/>
            <person name="MacKenzie S."/>
            <person name="Amaro C."/>
        </authorList>
    </citation>
    <scope>NUCLEOTIDE SEQUENCE</scope>
</reference>
<sequence length="44" mass="5192">MSYQNKRNCICMLFMYKRDSRNTVSGVTNMMWYYTKAIESLGVG</sequence>
<proteinExistence type="predicted"/>
<accession>A0A0E9QSI6</accession>
<dbReference type="EMBL" id="GBXM01089494">
    <property type="protein sequence ID" value="JAH19083.1"/>
    <property type="molecule type" value="Transcribed_RNA"/>
</dbReference>
<reference evidence="1" key="1">
    <citation type="submission" date="2014-11" db="EMBL/GenBank/DDBJ databases">
        <authorList>
            <person name="Amaro Gonzalez C."/>
        </authorList>
    </citation>
    <scope>NUCLEOTIDE SEQUENCE</scope>
</reference>
<protein>
    <submittedName>
        <fullName evidence="1">Uncharacterized protein</fullName>
    </submittedName>
</protein>
<organism evidence="1">
    <name type="scientific">Anguilla anguilla</name>
    <name type="common">European freshwater eel</name>
    <name type="synonym">Muraena anguilla</name>
    <dbReference type="NCBI Taxonomy" id="7936"/>
    <lineage>
        <taxon>Eukaryota</taxon>
        <taxon>Metazoa</taxon>
        <taxon>Chordata</taxon>
        <taxon>Craniata</taxon>
        <taxon>Vertebrata</taxon>
        <taxon>Euteleostomi</taxon>
        <taxon>Actinopterygii</taxon>
        <taxon>Neopterygii</taxon>
        <taxon>Teleostei</taxon>
        <taxon>Anguilliformes</taxon>
        <taxon>Anguillidae</taxon>
        <taxon>Anguilla</taxon>
    </lineage>
</organism>
<dbReference type="AlphaFoldDB" id="A0A0E9QSI6"/>
<name>A0A0E9QSI6_ANGAN</name>